<reference evidence="1" key="1">
    <citation type="submission" date="2018-05" db="EMBL/GenBank/DDBJ databases">
        <authorList>
            <person name="Lanie J.A."/>
            <person name="Ng W.-L."/>
            <person name="Kazmierczak K.M."/>
            <person name="Andrzejewski T.M."/>
            <person name="Davidsen T.M."/>
            <person name="Wayne K.J."/>
            <person name="Tettelin H."/>
            <person name="Glass J.I."/>
            <person name="Rusch D."/>
            <person name="Podicherti R."/>
            <person name="Tsui H.-C.T."/>
            <person name="Winkler M.E."/>
        </authorList>
    </citation>
    <scope>NUCLEOTIDE SEQUENCE</scope>
</reference>
<evidence type="ECO:0000313" key="1">
    <source>
        <dbReference type="EMBL" id="SVB24840.1"/>
    </source>
</evidence>
<feature type="non-terminal residue" evidence="1">
    <location>
        <position position="1"/>
    </location>
</feature>
<gene>
    <name evidence="1" type="ORF">METZ01_LOCUS177694</name>
</gene>
<organism evidence="1">
    <name type="scientific">marine metagenome</name>
    <dbReference type="NCBI Taxonomy" id="408172"/>
    <lineage>
        <taxon>unclassified sequences</taxon>
        <taxon>metagenomes</taxon>
        <taxon>ecological metagenomes</taxon>
    </lineage>
</organism>
<dbReference type="AlphaFoldDB" id="A0A382CFL7"/>
<proteinExistence type="predicted"/>
<name>A0A382CFL7_9ZZZZ</name>
<protein>
    <submittedName>
        <fullName evidence="1">Uncharacterized protein</fullName>
    </submittedName>
</protein>
<dbReference type="EMBL" id="UINC01034267">
    <property type="protein sequence ID" value="SVB24840.1"/>
    <property type="molecule type" value="Genomic_DNA"/>
</dbReference>
<accession>A0A382CFL7</accession>
<sequence>GIAVIRISRSRDKIWVRFIMLFKKSGCAREATSSYSISLE</sequence>